<sequence length="75" mass="7351">MRPAAAARSAAAGPAESFKAAPALVPVPAPPAGQPGADSVQAVLAHFDEVAPAVESLRAQAAQLAGWGVELAGRL</sequence>
<proteinExistence type="predicted"/>
<gene>
    <name evidence="1" type="ORF">D477_021413</name>
</gene>
<name>N1UWJ4_9MICC</name>
<comment type="caution">
    <text evidence="1">The sequence shown here is derived from an EMBL/GenBank/DDBJ whole genome shotgun (WGS) entry which is preliminary data.</text>
</comment>
<keyword evidence="1" id="KW-0413">Isomerase</keyword>
<evidence type="ECO:0000313" key="2">
    <source>
        <dbReference type="Proteomes" id="UP000010729"/>
    </source>
</evidence>
<keyword evidence="2" id="KW-1185">Reference proteome</keyword>
<feature type="non-terminal residue" evidence="1">
    <location>
        <position position="75"/>
    </location>
</feature>
<dbReference type="Proteomes" id="UP000010729">
    <property type="component" value="Unassembled WGS sequence"/>
</dbReference>
<protein>
    <submittedName>
        <fullName evidence="1">Sugar isomerase (SIS)</fullName>
    </submittedName>
</protein>
<evidence type="ECO:0000313" key="1">
    <source>
        <dbReference type="EMBL" id="EMY32197.1"/>
    </source>
</evidence>
<organism evidence="1 2">
    <name type="scientific">Arthrobacter crystallopoietes BAB-32</name>
    <dbReference type="NCBI Taxonomy" id="1246476"/>
    <lineage>
        <taxon>Bacteria</taxon>
        <taxon>Bacillati</taxon>
        <taxon>Actinomycetota</taxon>
        <taxon>Actinomycetes</taxon>
        <taxon>Micrococcales</taxon>
        <taxon>Micrococcaceae</taxon>
        <taxon>Crystallibacter</taxon>
    </lineage>
</organism>
<dbReference type="EMBL" id="ANPE02000324">
    <property type="protein sequence ID" value="EMY32197.1"/>
    <property type="molecule type" value="Genomic_DNA"/>
</dbReference>
<dbReference type="AlphaFoldDB" id="N1UWJ4"/>
<accession>N1UWJ4</accession>
<reference evidence="1 2" key="1">
    <citation type="journal article" date="2013" name="Genome Announc.">
        <title>Draft Genome Sequence of Arthrobacter crystallopoietes Strain BAB-32, Revealing Genes for Bioremediation.</title>
        <authorList>
            <person name="Joshi M.N."/>
            <person name="Pandit A.S."/>
            <person name="Sharma A."/>
            <person name="Pandya R.V."/>
            <person name="Desai S.M."/>
            <person name="Saxena A.K."/>
            <person name="Bagatharia S.B."/>
        </authorList>
    </citation>
    <scope>NUCLEOTIDE SEQUENCE [LARGE SCALE GENOMIC DNA]</scope>
    <source>
        <strain evidence="1 2">BAB-32</strain>
    </source>
</reference>
<dbReference type="GO" id="GO:0016853">
    <property type="term" value="F:isomerase activity"/>
    <property type="evidence" value="ECO:0007669"/>
    <property type="project" value="UniProtKB-KW"/>
</dbReference>